<evidence type="ECO:0000256" key="1">
    <source>
        <dbReference type="SAM" id="Phobius"/>
    </source>
</evidence>
<name>A0A521G493_9BACT</name>
<comment type="caution">
    <text evidence="2">The sequence shown here is derived from an EMBL/GenBank/DDBJ whole genome shotgun (WGS) entry which is preliminary data.</text>
</comment>
<feature type="transmembrane region" description="Helical" evidence="1">
    <location>
        <begin position="142"/>
        <end position="160"/>
    </location>
</feature>
<protein>
    <submittedName>
        <fullName evidence="2">Uncharacterized protein</fullName>
    </submittedName>
</protein>
<keyword evidence="3" id="KW-1185">Reference proteome</keyword>
<proteinExistence type="predicted"/>
<feature type="transmembrane region" description="Helical" evidence="1">
    <location>
        <begin position="38"/>
        <end position="57"/>
    </location>
</feature>
<feature type="transmembrane region" description="Helical" evidence="1">
    <location>
        <begin position="110"/>
        <end position="130"/>
    </location>
</feature>
<feature type="transmembrane region" description="Helical" evidence="1">
    <location>
        <begin position="6"/>
        <end position="26"/>
    </location>
</feature>
<keyword evidence="1" id="KW-0812">Transmembrane</keyword>
<sequence>MVFILNIITHIMIICGMLGLIFYIGYAVHKEEKMFEKVILIISSMTGFLIYFGARALGLSIPSMMMASVSIASPIRMAFFSILIPWSVGIAVAWYFSWCLQKHIDIAFRVVILISAFIVTLFGDVYAASYAMETSGSVDTSLLPNLTFTVGMGLYIILNYKTR</sequence>
<evidence type="ECO:0000313" key="3">
    <source>
        <dbReference type="Proteomes" id="UP000316238"/>
    </source>
</evidence>
<keyword evidence="1" id="KW-0472">Membrane</keyword>
<dbReference type="Proteomes" id="UP000316238">
    <property type="component" value="Unassembled WGS sequence"/>
</dbReference>
<organism evidence="2 3">
    <name type="scientific">Candidatus Electronema aureum</name>
    <dbReference type="NCBI Taxonomy" id="2005002"/>
    <lineage>
        <taxon>Bacteria</taxon>
        <taxon>Pseudomonadati</taxon>
        <taxon>Thermodesulfobacteriota</taxon>
        <taxon>Desulfobulbia</taxon>
        <taxon>Desulfobulbales</taxon>
        <taxon>Desulfobulbaceae</taxon>
        <taxon>Candidatus Electronema</taxon>
    </lineage>
</organism>
<reference evidence="2" key="1">
    <citation type="submission" date="2017-07" db="EMBL/GenBank/DDBJ databases">
        <title>The cable genome - Insights into the physiology and evolution of filamentous bacteria capable of sulfide oxidation via long distance electron transfer.</title>
        <authorList>
            <person name="Thorup C."/>
            <person name="Bjerg J.T."/>
            <person name="Schreiber L."/>
            <person name="Nielsen L.P."/>
            <person name="Kjeldsen K.U."/>
            <person name="Boesen T."/>
            <person name="Boggild A."/>
            <person name="Meysman F."/>
            <person name="Geelhoed J."/>
            <person name="Schramm A."/>
        </authorList>
    </citation>
    <scope>NUCLEOTIDE SEQUENCE [LARGE SCALE GENOMIC DNA]</scope>
    <source>
        <strain evidence="2">GS</strain>
    </source>
</reference>
<feature type="transmembrane region" description="Helical" evidence="1">
    <location>
        <begin position="77"/>
        <end position="98"/>
    </location>
</feature>
<evidence type="ECO:0000313" key="2">
    <source>
        <dbReference type="EMBL" id="TAA75835.1"/>
    </source>
</evidence>
<accession>A0A521G493</accession>
<dbReference type="EMBL" id="NQJD01000003">
    <property type="protein sequence ID" value="TAA75835.1"/>
    <property type="molecule type" value="Genomic_DNA"/>
</dbReference>
<dbReference type="AlphaFoldDB" id="A0A521G493"/>
<gene>
    <name evidence="2" type="ORF">CDV28_10374</name>
</gene>
<keyword evidence="1" id="KW-1133">Transmembrane helix</keyword>